<dbReference type="EMBL" id="MU118023">
    <property type="protein sequence ID" value="KAF9647913.1"/>
    <property type="molecule type" value="Genomic_DNA"/>
</dbReference>
<reference evidence="1" key="1">
    <citation type="submission" date="2019-10" db="EMBL/GenBank/DDBJ databases">
        <authorList>
            <consortium name="DOE Joint Genome Institute"/>
            <person name="Kuo A."/>
            <person name="Miyauchi S."/>
            <person name="Kiss E."/>
            <person name="Drula E."/>
            <person name="Kohler A."/>
            <person name="Sanchez-Garcia M."/>
            <person name="Andreopoulos B."/>
            <person name="Barry K.W."/>
            <person name="Bonito G."/>
            <person name="Buee M."/>
            <person name="Carver A."/>
            <person name="Chen C."/>
            <person name="Cichocki N."/>
            <person name="Clum A."/>
            <person name="Culley D."/>
            <person name="Crous P.W."/>
            <person name="Fauchery L."/>
            <person name="Girlanda M."/>
            <person name="Hayes R."/>
            <person name="Keri Z."/>
            <person name="Labutti K."/>
            <person name="Lipzen A."/>
            <person name="Lombard V."/>
            <person name="Magnuson J."/>
            <person name="Maillard F."/>
            <person name="Morin E."/>
            <person name="Murat C."/>
            <person name="Nolan M."/>
            <person name="Ohm R."/>
            <person name="Pangilinan J."/>
            <person name="Pereira M."/>
            <person name="Perotto S."/>
            <person name="Peter M."/>
            <person name="Riley R."/>
            <person name="Sitrit Y."/>
            <person name="Stielow B."/>
            <person name="Szollosi G."/>
            <person name="Zifcakova L."/>
            <person name="Stursova M."/>
            <person name="Spatafora J.W."/>
            <person name="Tedersoo L."/>
            <person name="Vaario L.-M."/>
            <person name="Yamada A."/>
            <person name="Yan M."/>
            <person name="Wang P."/>
            <person name="Xu J."/>
            <person name="Bruns T."/>
            <person name="Baldrian P."/>
            <person name="Vilgalys R."/>
            <person name="Henrissat B."/>
            <person name="Grigoriev I.V."/>
            <person name="Hibbett D."/>
            <person name="Nagy L.G."/>
            <person name="Martin F.M."/>
        </authorList>
    </citation>
    <scope>NUCLEOTIDE SEQUENCE</scope>
    <source>
        <strain evidence="1">P2</strain>
    </source>
</reference>
<evidence type="ECO:0000313" key="1">
    <source>
        <dbReference type="EMBL" id="KAF9647913.1"/>
    </source>
</evidence>
<gene>
    <name evidence="1" type="ORF">BDM02DRAFT_3169189</name>
</gene>
<dbReference type="Proteomes" id="UP000886501">
    <property type="component" value="Unassembled WGS sequence"/>
</dbReference>
<comment type="caution">
    <text evidence="1">The sequence shown here is derived from an EMBL/GenBank/DDBJ whole genome shotgun (WGS) entry which is preliminary data.</text>
</comment>
<sequence>MSEDYRQLWGKVTCTTDKAESVQTLAKILADEGGRGFISHLTQEDGELCVEILDHGLSRCNLSRSEKQAFFAASWTLAETYRRLPDSIIIKEKLEVSNEIHASGPSSDIRTSTYNGTRVAVKTLRVSCRDDLNKIRKTFFRHVILWNSLAHPNVLELVGAQWDMNEAQFTTVSKWMACGNIMQYIKNNSVNRLELLYGAAQGLKYLHDAGIAHGDLKGTNVFITNDSPQRACLAESRFMSSQFLAPSNSDREDSVATPESDIYSFGMVIFQVLTGKVPFRDVQVTQLGYLVLNGMRPRKPENASAIGFSDSLWDFVHLRWDGDSQRRPMVAEVVARLGEASTSWHTFMPGTATLEPGEGSESESMNYCEPRSCPLSP</sequence>
<organism evidence="1 2">
    <name type="scientific">Thelephora ganbajun</name>
    <name type="common">Ganba fungus</name>
    <dbReference type="NCBI Taxonomy" id="370292"/>
    <lineage>
        <taxon>Eukaryota</taxon>
        <taxon>Fungi</taxon>
        <taxon>Dikarya</taxon>
        <taxon>Basidiomycota</taxon>
        <taxon>Agaricomycotina</taxon>
        <taxon>Agaricomycetes</taxon>
        <taxon>Thelephorales</taxon>
        <taxon>Thelephoraceae</taxon>
        <taxon>Thelephora</taxon>
    </lineage>
</organism>
<name>A0ACB6ZEN5_THEGA</name>
<reference evidence="1" key="2">
    <citation type="journal article" date="2020" name="Nat. Commun.">
        <title>Large-scale genome sequencing of mycorrhizal fungi provides insights into the early evolution of symbiotic traits.</title>
        <authorList>
            <person name="Miyauchi S."/>
            <person name="Kiss E."/>
            <person name="Kuo A."/>
            <person name="Drula E."/>
            <person name="Kohler A."/>
            <person name="Sanchez-Garcia M."/>
            <person name="Morin E."/>
            <person name="Andreopoulos B."/>
            <person name="Barry K.W."/>
            <person name="Bonito G."/>
            <person name="Buee M."/>
            <person name="Carver A."/>
            <person name="Chen C."/>
            <person name="Cichocki N."/>
            <person name="Clum A."/>
            <person name="Culley D."/>
            <person name="Crous P.W."/>
            <person name="Fauchery L."/>
            <person name="Girlanda M."/>
            <person name="Hayes R.D."/>
            <person name="Keri Z."/>
            <person name="LaButti K."/>
            <person name="Lipzen A."/>
            <person name="Lombard V."/>
            <person name="Magnuson J."/>
            <person name="Maillard F."/>
            <person name="Murat C."/>
            <person name="Nolan M."/>
            <person name="Ohm R.A."/>
            <person name="Pangilinan J."/>
            <person name="Pereira M.F."/>
            <person name="Perotto S."/>
            <person name="Peter M."/>
            <person name="Pfister S."/>
            <person name="Riley R."/>
            <person name="Sitrit Y."/>
            <person name="Stielow J.B."/>
            <person name="Szollosi G."/>
            <person name="Zifcakova L."/>
            <person name="Stursova M."/>
            <person name="Spatafora J.W."/>
            <person name="Tedersoo L."/>
            <person name="Vaario L.M."/>
            <person name="Yamada A."/>
            <person name="Yan M."/>
            <person name="Wang P."/>
            <person name="Xu J."/>
            <person name="Bruns T."/>
            <person name="Baldrian P."/>
            <person name="Vilgalys R."/>
            <person name="Dunand C."/>
            <person name="Henrissat B."/>
            <person name="Grigoriev I.V."/>
            <person name="Hibbett D."/>
            <person name="Nagy L.G."/>
            <person name="Martin F.M."/>
        </authorList>
    </citation>
    <scope>NUCLEOTIDE SEQUENCE</scope>
    <source>
        <strain evidence="1">P2</strain>
    </source>
</reference>
<accession>A0ACB6ZEN5</accession>
<evidence type="ECO:0000313" key="2">
    <source>
        <dbReference type="Proteomes" id="UP000886501"/>
    </source>
</evidence>
<proteinExistence type="predicted"/>
<protein>
    <submittedName>
        <fullName evidence="1">Kinase-like protein</fullName>
    </submittedName>
</protein>
<keyword evidence="2" id="KW-1185">Reference proteome</keyword>